<dbReference type="SFLD" id="SFLDS00001">
    <property type="entry name" value="Enolase"/>
    <property type="match status" value="1"/>
</dbReference>
<dbReference type="Pfam" id="PF02746">
    <property type="entry name" value="MR_MLE_N"/>
    <property type="match status" value="1"/>
</dbReference>
<feature type="domain" description="Mandelate racemase/muconate lactonizing enzyme C-terminal" evidence="8">
    <location>
        <begin position="143"/>
        <end position="241"/>
    </location>
</feature>
<dbReference type="RefSeq" id="WP_050433679.1">
    <property type="nucleotide sequence ID" value="NZ_CP012159.1"/>
</dbReference>
<dbReference type="OrthoDB" id="9775391at2"/>
<dbReference type="Gene3D" id="3.30.390.10">
    <property type="entry name" value="Enolase-like, N-terminal domain"/>
    <property type="match status" value="1"/>
</dbReference>
<dbReference type="GO" id="GO:0016855">
    <property type="term" value="F:racemase and epimerase activity, acting on amino acids and derivatives"/>
    <property type="evidence" value="ECO:0007669"/>
    <property type="project" value="UniProtKB-UniRule"/>
</dbReference>
<dbReference type="Pfam" id="PF13378">
    <property type="entry name" value="MR_MLE_C"/>
    <property type="match status" value="1"/>
</dbReference>
<sequence>MTPTVVRRLSVETLDIAMREPFGISGGAQEHAANLLVTVELADGTVGLGEAAPFPAFNGETQASTRAALELSRSDVEGADVRHYRRVAMALRDKIPHAGAARCALETAMLDALTRRAGMPLWAFFGGMETSLRTDITIPTGTAEHAENAARRHAAAGFTTLKLKVGGNDLDTDLERIASIAAAAPGCELILDGNGGLSVQATLALLAGARRSGARVTLLEQPVHRDDLEGMRELVTRAGVDVAADESLTNAADAVRLAQLGAATVLNLKPMKHGLVEALDIAAVGRAAGLGLMIGGLVESVLAMSASACLAAGFGGFRFVDLDTPLFLAENPFEGGFAQEGPRLDLTRIETGHGVRR</sequence>
<dbReference type="PANTHER" id="PTHR48073">
    <property type="entry name" value="O-SUCCINYLBENZOATE SYNTHASE-RELATED"/>
    <property type="match status" value="1"/>
</dbReference>
<keyword evidence="10" id="KW-1185">Reference proteome</keyword>
<dbReference type="EMBL" id="CP012159">
    <property type="protein sequence ID" value="AKT41984.1"/>
    <property type="molecule type" value="Genomic_DNA"/>
</dbReference>
<evidence type="ECO:0000313" key="9">
    <source>
        <dbReference type="EMBL" id="AKT41984.1"/>
    </source>
</evidence>
<keyword evidence="4 7" id="KW-0413">Isomerase</keyword>
<feature type="binding site" evidence="6">
    <location>
        <position position="192"/>
    </location>
    <ligand>
        <name>Mg(2+)</name>
        <dbReference type="ChEBI" id="CHEBI:18420"/>
    </ligand>
</feature>
<keyword evidence="2 6" id="KW-0479">Metal-binding</keyword>
<dbReference type="InterPro" id="IPR029065">
    <property type="entry name" value="Enolase_C-like"/>
</dbReference>
<protein>
    <recommendedName>
        <fullName evidence="7">Dipeptide epimerase</fullName>
        <ecNumber evidence="7">5.1.1.-</ecNumber>
    </recommendedName>
</protein>
<dbReference type="EC" id="5.1.1.-" evidence="7"/>
<evidence type="ECO:0000256" key="4">
    <source>
        <dbReference type="ARBA" id="ARBA00023235"/>
    </source>
</evidence>
<evidence type="ECO:0000313" key="10">
    <source>
        <dbReference type="Proteomes" id="UP000067626"/>
    </source>
</evidence>
<dbReference type="PANTHER" id="PTHR48073:SF2">
    <property type="entry name" value="O-SUCCINYLBENZOATE SYNTHASE"/>
    <property type="match status" value="1"/>
</dbReference>
<dbReference type="InterPro" id="IPR029017">
    <property type="entry name" value="Enolase-like_N"/>
</dbReference>
<name>A0A0K1EM93_CHOCO</name>
<feature type="active site" description="Proton acceptor; specific for (R)-substrate epimerization" evidence="5">
    <location>
        <position position="164"/>
    </location>
</feature>
<accession>A0A0K1EM93</accession>
<evidence type="ECO:0000256" key="7">
    <source>
        <dbReference type="RuleBase" id="RU366006"/>
    </source>
</evidence>
<dbReference type="STRING" id="52.CMC5_062060"/>
<proteinExistence type="inferred from homology"/>
<dbReference type="AlphaFoldDB" id="A0A0K1EM93"/>
<evidence type="ECO:0000259" key="8">
    <source>
        <dbReference type="SMART" id="SM00922"/>
    </source>
</evidence>
<feature type="binding site" evidence="6">
    <location>
        <position position="245"/>
    </location>
    <ligand>
        <name>Mg(2+)</name>
        <dbReference type="ChEBI" id="CHEBI:18420"/>
    </ligand>
</feature>
<keyword evidence="3 6" id="KW-0460">Magnesium</keyword>
<evidence type="ECO:0000256" key="6">
    <source>
        <dbReference type="PIRSR" id="PIRSR634603-3"/>
    </source>
</evidence>
<dbReference type="Gene3D" id="3.20.20.120">
    <property type="entry name" value="Enolase-like C-terminal domain"/>
    <property type="match status" value="1"/>
</dbReference>
<dbReference type="InterPro" id="IPR036849">
    <property type="entry name" value="Enolase-like_C_sf"/>
</dbReference>
<dbReference type="InterPro" id="IPR034603">
    <property type="entry name" value="Dipeptide_epimerase"/>
</dbReference>
<dbReference type="InterPro" id="IPR013342">
    <property type="entry name" value="Mandelate_racemase_C"/>
</dbReference>
<dbReference type="KEGG" id="ccro:CMC5_062060"/>
<evidence type="ECO:0000256" key="3">
    <source>
        <dbReference type="ARBA" id="ARBA00022842"/>
    </source>
</evidence>
<dbReference type="Proteomes" id="UP000067626">
    <property type="component" value="Chromosome"/>
</dbReference>
<evidence type="ECO:0000256" key="2">
    <source>
        <dbReference type="ARBA" id="ARBA00022723"/>
    </source>
</evidence>
<dbReference type="SFLD" id="SFLDG00180">
    <property type="entry name" value="muconate_cycloisomerase"/>
    <property type="match status" value="1"/>
</dbReference>
<comment type="cofactor">
    <cofactor evidence="6 7">
        <name>Mg(2+)</name>
        <dbReference type="ChEBI" id="CHEBI:18420"/>
    </cofactor>
    <text evidence="6 7">Binds 1 Mg(2+) ion per subunit.</text>
</comment>
<dbReference type="SUPFAM" id="SSF54826">
    <property type="entry name" value="Enolase N-terminal domain-like"/>
    <property type="match status" value="1"/>
</dbReference>
<dbReference type="InterPro" id="IPR013341">
    <property type="entry name" value="Mandelate_racemase_N_dom"/>
</dbReference>
<feature type="active site" description="Proton acceptor; specific for (S)-substrate epimerization" evidence="5">
    <location>
        <position position="269"/>
    </location>
</feature>
<dbReference type="GO" id="GO:0006518">
    <property type="term" value="P:peptide metabolic process"/>
    <property type="evidence" value="ECO:0007669"/>
    <property type="project" value="UniProtKB-ARBA"/>
</dbReference>
<reference evidence="9 10" key="1">
    <citation type="submission" date="2015-07" db="EMBL/GenBank/DDBJ databases">
        <title>Genome analysis of myxobacterium Chondromyces crocatus Cm c5 reveals a high potential for natural compound synthesis and the genetic basis for the loss of fruiting body formation.</title>
        <authorList>
            <person name="Zaburannyi N."/>
            <person name="Bunk B."/>
            <person name="Maier J."/>
            <person name="Overmann J."/>
            <person name="Mueller R."/>
        </authorList>
    </citation>
    <scope>NUCLEOTIDE SEQUENCE [LARGE SCALE GENOMIC DNA]</scope>
    <source>
        <strain evidence="9 10">Cm c5</strain>
    </source>
</reference>
<evidence type="ECO:0000256" key="1">
    <source>
        <dbReference type="ARBA" id="ARBA00008031"/>
    </source>
</evidence>
<evidence type="ECO:0000256" key="5">
    <source>
        <dbReference type="PIRSR" id="PIRSR634603-1"/>
    </source>
</evidence>
<dbReference type="SUPFAM" id="SSF51604">
    <property type="entry name" value="Enolase C-terminal domain-like"/>
    <property type="match status" value="1"/>
</dbReference>
<dbReference type="SMART" id="SM00922">
    <property type="entry name" value="MR_MLE"/>
    <property type="match status" value="1"/>
</dbReference>
<dbReference type="GO" id="GO:0046872">
    <property type="term" value="F:metal ion binding"/>
    <property type="evidence" value="ECO:0007669"/>
    <property type="project" value="UniProtKB-KW"/>
</dbReference>
<feature type="binding site" evidence="6">
    <location>
        <position position="220"/>
    </location>
    <ligand>
        <name>Mg(2+)</name>
        <dbReference type="ChEBI" id="CHEBI:18420"/>
    </ligand>
</feature>
<organism evidence="9 10">
    <name type="scientific">Chondromyces crocatus</name>
    <dbReference type="NCBI Taxonomy" id="52"/>
    <lineage>
        <taxon>Bacteria</taxon>
        <taxon>Pseudomonadati</taxon>
        <taxon>Myxococcota</taxon>
        <taxon>Polyangia</taxon>
        <taxon>Polyangiales</taxon>
        <taxon>Polyangiaceae</taxon>
        <taxon>Chondromyces</taxon>
    </lineage>
</organism>
<comment type="similarity">
    <text evidence="1 7">Belongs to the mandelate racemase/muconate lactonizing enzyme family.</text>
</comment>
<dbReference type="CDD" id="cd03319">
    <property type="entry name" value="L-Ala-DL-Glu_epimerase"/>
    <property type="match status" value="1"/>
</dbReference>
<dbReference type="PATRIC" id="fig|52.7.peg.6820"/>
<dbReference type="SFLD" id="SFLDF00009">
    <property type="entry name" value="o-succinylbenzoate_synthase"/>
    <property type="match status" value="1"/>
</dbReference>
<gene>
    <name evidence="9" type="ORF">CMC5_062060</name>
</gene>